<evidence type="ECO:0000313" key="3">
    <source>
        <dbReference type="EMBL" id="MBR0598727.1"/>
    </source>
</evidence>
<dbReference type="SMART" id="SM00909">
    <property type="entry name" value="Germane"/>
    <property type="match status" value="1"/>
</dbReference>
<protein>
    <submittedName>
        <fullName evidence="3">GerMN domain-containing protein</fullName>
    </submittedName>
</protein>
<feature type="domain" description="GerMN" evidence="2">
    <location>
        <begin position="249"/>
        <end position="330"/>
    </location>
</feature>
<evidence type="ECO:0000259" key="2">
    <source>
        <dbReference type="SMART" id="SM00909"/>
    </source>
</evidence>
<reference evidence="3" key="1">
    <citation type="submission" date="2021-04" db="EMBL/GenBank/DDBJ databases">
        <title>Sinoanaerobacter chloroacetimidivorans sp. nov., an obligate anaerobic bacterium isolated from anaerobic sludge.</title>
        <authorList>
            <person name="Bao Y."/>
        </authorList>
    </citation>
    <scope>NUCLEOTIDE SEQUENCE</scope>
    <source>
        <strain evidence="3">BAD-6</strain>
    </source>
</reference>
<dbReference type="EMBL" id="JAGSND010000008">
    <property type="protein sequence ID" value="MBR0598727.1"/>
    <property type="molecule type" value="Genomic_DNA"/>
</dbReference>
<dbReference type="AlphaFoldDB" id="A0A8J7W0V4"/>
<dbReference type="Proteomes" id="UP000675664">
    <property type="component" value="Unassembled WGS sequence"/>
</dbReference>
<name>A0A8J7W0V4_9FIRM</name>
<dbReference type="PROSITE" id="PS51257">
    <property type="entry name" value="PROKAR_LIPOPROTEIN"/>
    <property type="match status" value="1"/>
</dbReference>
<gene>
    <name evidence="3" type="ORF">KCX82_12625</name>
</gene>
<dbReference type="RefSeq" id="WP_227018858.1">
    <property type="nucleotide sequence ID" value="NZ_JAGSND010000008.1"/>
</dbReference>
<sequence length="350" mass="39753">MKKKFGRRIMICIGILTLPGMLFGCSGSNSNDPDPLPEEKASIQDYFPMLENVRYVYEGKGNEYATYETYTEYTFGDKMQQRVENGGTVVNQVYQVTEEKVTRLLARGETYYRENMLEKGDMEEVLLMEPLEVGTTWSLKDGRERTITSLDSKVETPSGSYKAIEVITESKDSTTTDYYAKGVGLVKSVFASNGVEISSSLKEMEADTDRVEMVSFYYPNIEEDKIYYINKEVSFKTNDVTSDVLEKEYKESVDQTLGVVIPEETRINELYLDENNKVRIDLSTGFVQAINAGGGYESMILQSIANTFGHYYNAEEVIITIDKKPYESGHLSMKEDQSVTVDFENAVEFR</sequence>
<keyword evidence="1" id="KW-0732">Signal</keyword>
<feature type="signal peptide" evidence="1">
    <location>
        <begin position="1"/>
        <end position="24"/>
    </location>
</feature>
<accession>A0A8J7W0V4</accession>
<comment type="caution">
    <text evidence="3">The sequence shown here is derived from an EMBL/GenBank/DDBJ whole genome shotgun (WGS) entry which is preliminary data.</text>
</comment>
<proteinExistence type="predicted"/>
<keyword evidence="4" id="KW-1185">Reference proteome</keyword>
<evidence type="ECO:0000256" key="1">
    <source>
        <dbReference type="SAM" id="SignalP"/>
    </source>
</evidence>
<dbReference type="Pfam" id="PF10646">
    <property type="entry name" value="Germane"/>
    <property type="match status" value="1"/>
</dbReference>
<organism evidence="3 4">
    <name type="scientific">Sinanaerobacter chloroacetimidivorans</name>
    <dbReference type="NCBI Taxonomy" id="2818044"/>
    <lineage>
        <taxon>Bacteria</taxon>
        <taxon>Bacillati</taxon>
        <taxon>Bacillota</taxon>
        <taxon>Clostridia</taxon>
        <taxon>Peptostreptococcales</taxon>
        <taxon>Anaerovoracaceae</taxon>
        <taxon>Sinanaerobacter</taxon>
    </lineage>
</organism>
<evidence type="ECO:0000313" key="4">
    <source>
        <dbReference type="Proteomes" id="UP000675664"/>
    </source>
</evidence>
<feature type="chain" id="PRO_5035308291" evidence="1">
    <location>
        <begin position="25"/>
        <end position="350"/>
    </location>
</feature>
<dbReference type="InterPro" id="IPR019606">
    <property type="entry name" value="GerMN"/>
</dbReference>
<reference evidence="3" key="2">
    <citation type="submission" date="2021-04" db="EMBL/GenBank/DDBJ databases">
        <authorList>
            <person name="Liu J."/>
        </authorList>
    </citation>
    <scope>NUCLEOTIDE SEQUENCE</scope>
    <source>
        <strain evidence="3">BAD-6</strain>
    </source>
</reference>